<evidence type="ECO:0000313" key="3">
    <source>
        <dbReference type="EMBL" id="CAG7829464.1"/>
    </source>
</evidence>
<feature type="domain" description="Potassium channel inwardly rectifying transmembrane" evidence="2">
    <location>
        <begin position="58"/>
        <end position="107"/>
    </location>
</feature>
<proteinExistence type="predicted"/>
<dbReference type="OrthoDB" id="273257at2759"/>
<comment type="caution">
    <text evidence="3">The sequence shown here is derived from an EMBL/GenBank/DDBJ whole genome shotgun (WGS) entry which is preliminary data.</text>
</comment>
<evidence type="ECO:0000259" key="2">
    <source>
        <dbReference type="Pfam" id="PF01007"/>
    </source>
</evidence>
<dbReference type="AlphaFoldDB" id="A0A8J2LAV3"/>
<sequence>MGGYKRLAANDKDTSGSADSEPSVITSKMEEGGGSPKFNYGTLTPPQLHRRKQPDRTISKEGECAFIAENIDSHNWKFIQDGFTSLLEVRWRWALLAFCVVYLVSWV</sequence>
<accession>A0A8J2LAV3</accession>
<dbReference type="Proteomes" id="UP000708208">
    <property type="component" value="Unassembled WGS sequence"/>
</dbReference>
<feature type="non-terminal residue" evidence="3">
    <location>
        <position position="1"/>
    </location>
</feature>
<dbReference type="EMBL" id="CAJVCH010551600">
    <property type="protein sequence ID" value="CAG7829464.1"/>
    <property type="molecule type" value="Genomic_DNA"/>
</dbReference>
<feature type="region of interest" description="Disordered" evidence="1">
    <location>
        <begin position="1"/>
        <end position="55"/>
    </location>
</feature>
<name>A0A8J2LAV3_9HEXA</name>
<organism evidence="3 4">
    <name type="scientific">Allacma fusca</name>
    <dbReference type="NCBI Taxonomy" id="39272"/>
    <lineage>
        <taxon>Eukaryota</taxon>
        <taxon>Metazoa</taxon>
        <taxon>Ecdysozoa</taxon>
        <taxon>Arthropoda</taxon>
        <taxon>Hexapoda</taxon>
        <taxon>Collembola</taxon>
        <taxon>Symphypleona</taxon>
        <taxon>Sminthuridae</taxon>
        <taxon>Allacma</taxon>
    </lineage>
</organism>
<dbReference type="Pfam" id="PF01007">
    <property type="entry name" value="IRK"/>
    <property type="match status" value="1"/>
</dbReference>
<dbReference type="InterPro" id="IPR040445">
    <property type="entry name" value="Kir_TM"/>
</dbReference>
<gene>
    <name evidence="3" type="ORF">AFUS01_LOCUS39325</name>
</gene>
<keyword evidence="4" id="KW-1185">Reference proteome</keyword>
<evidence type="ECO:0000256" key="1">
    <source>
        <dbReference type="SAM" id="MobiDB-lite"/>
    </source>
</evidence>
<reference evidence="3" key="1">
    <citation type="submission" date="2021-06" db="EMBL/GenBank/DDBJ databases">
        <authorList>
            <person name="Hodson N. C."/>
            <person name="Mongue J. A."/>
            <person name="Jaron S. K."/>
        </authorList>
    </citation>
    <scope>NUCLEOTIDE SEQUENCE</scope>
</reference>
<feature type="compositionally biased region" description="Polar residues" evidence="1">
    <location>
        <begin position="15"/>
        <end position="26"/>
    </location>
</feature>
<protein>
    <recommendedName>
        <fullName evidence="2">Potassium channel inwardly rectifying transmembrane domain-containing protein</fullName>
    </recommendedName>
</protein>
<evidence type="ECO:0000313" key="4">
    <source>
        <dbReference type="Proteomes" id="UP000708208"/>
    </source>
</evidence>